<protein>
    <recommendedName>
        <fullName evidence="6">Prepilin-type cleavage/methylation domain-containing protein</fullName>
    </recommendedName>
</protein>
<evidence type="ECO:0000313" key="5">
    <source>
        <dbReference type="Proteomes" id="UP000249260"/>
    </source>
</evidence>
<evidence type="ECO:0000313" key="4">
    <source>
        <dbReference type="EMBL" id="RAP74754.1"/>
    </source>
</evidence>
<dbReference type="NCBIfam" id="TIGR02532">
    <property type="entry name" value="IV_pilin_GFxxxE"/>
    <property type="match status" value="1"/>
</dbReference>
<dbReference type="EMBL" id="QLUW01000004">
    <property type="protein sequence ID" value="RAP74754.1"/>
    <property type="molecule type" value="Genomic_DNA"/>
</dbReference>
<dbReference type="OrthoDB" id="9938126at2"/>
<evidence type="ECO:0008006" key="6">
    <source>
        <dbReference type="Google" id="ProtNLM"/>
    </source>
</evidence>
<dbReference type="Proteomes" id="UP000249260">
    <property type="component" value="Unassembled WGS sequence"/>
</dbReference>
<organism evidence="4 5">
    <name type="scientific">Paenibacillus montanisoli</name>
    <dbReference type="NCBI Taxonomy" id="2081970"/>
    <lineage>
        <taxon>Bacteria</taxon>
        <taxon>Bacillati</taxon>
        <taxon>Bacillota</taxon>
        <taxon>Bacilli</taxon>
        <taxon>Bacillales</taxon>
        <taxon>Paenibacillaceae</taxon>
        <taxon>Paenibacillus</taxon>
    </lineage>
</organism>
<sequence>MSYINKEQGFSLMEVLVAVVILAVLVMAFIGYFIRGTDTITKTGTRGQNLYTAQQNLESKTNISTTPAPLIKYGISGGLPEINIPGNLVTSVIQGGQVLTEFVPN</sequence>
<dbReference type="InterPro" id="IPR012902">
    <property type="entry name" value="N_methyl_site"/>
</dbReference>
<name>A0A328U430_9BACL</name>
<dbReference type="RefSeq" id="WP_112884541.1">
    <property type="nucleotide sequence ID" value="NZ_QLUW01000004.1"/>
</dbReference>
<gene>
    <name evidence="4" type="ORF">DL346_22200</name>
</gene>
<comment type="subcellular location">
    <subcellularLocation>
        <location evidence="1">Cell surface</location>
    </subcellularLocation>
</comment>
<reference evidence="4 5" key="1">
    <citation type="submission" date="2018-06" db="EMBL/GenBank/DDBJ databases">
        <title>Paenibacillus montanisoli sp. nov., isolated from mountain area soil.</title>
        <authorList>
            <person name="Wu M."/>
        </authorList>
    </citation>
    <scope>NUCLEOTIDE SEQUENCE [LARGE SCALE GENOMIC DNA]</scope>
    <source>
        <strain evidence="4 5">RA17</strain>
    </source>
</reference>
<feature type="transmembrane region" description="Helical" evidence="3">
    <location>
        <begin position="12"/>
        <end position="34"/>
    </location>
</feature>
<evidence type="ECO:0000256" key="2">
    <source>
        <dbReference type="ARBA" id="ARBA00023287"/>
    </source>
</evidence>
<keyword evidence="3" id="KW-1133">Transmembrane helix</keyword>
<proteinExistence type="predicted"/>
<keyword evidence="3" id="KW-0812">Transmembrane</keyword>
<keyword evidence="5" id="KW-1185">Reference proteome</keyword>
<keyword evidence="2" id="KW-0178">Competence</keyword>
<dbReference type="Pfam" id="PF07963">
    <property type="entry name" value="N_methyl"/>
    <property type="match status" value="1"/>
</dbReference>
<evidence type="ECO:0000256" key="1">
    <source>
        <dbReference type="ARBA" id="ARBA00004241"/>
    </source>
</evidence>
<comment type="caution">
    <text evidence="4">The sequence shown here is derived from an EMBL/GenBank/DDBJ whole genome shotgun (WGS) entry which is preliminary data.</text>
</comment>
<keyword evidence="3" id="KW-0472">Membrane</keyword>
<dbReference type="AlphaFoldDB" id="A0A328U430"/>
<dbReference type="GO" id="GO:0009986">
    <property type="term" value="C:cell surface"/>
    <property type="evidence" value="ECO:0007669"/>
    <property type="project" value="UniProtKB-SubCell"/>
</dbReference>
<dbReference type="GO" id="GO:0030420">
    <property type="term" value="P:establishment of competence for transformation"/>
    <property type="evidence" value="ECO:0007669"/>
    <property type="project" value="UniProtKB-KW"/>
</dbReference>
<accession>A0A328U430</accession>
<evidence type="ECO:0000256" key="3">
    <source>
        <dbReference type="SAM" id="Phobius"/>
    </source>
</evidence>